<dbReference type="GeneID" id="9652717"/>
<dbReference type="AlphaFoldDB" id="D8R5M1"/>
<name>D8R5M1_SELML</name>
<dbReference type="InterPro" id="IPR049625">
    <property type="entry name" value="Glyco_transf_61_cat"/>
</dbReference>
<evidence type="ECO:0000313" key="6">
    <source>
        <dbReference type="Proteomes" id="UP000001514"/>
    </source>
</evidence>
<dbReference type="GO" id="GO:0016757">
    <property type="term" value="F:glycosyltransferase activity"/>
    <property type="evidence" value="ECO:0000318"/>
    <property type="project" value="GO_Central"/>
</dbReference>
<dbReference type="Pfam" id="PF04577">
    <property type="entry name" value="Glyco_transf_61"/>
    <property type="match status" value="1"/>
</dbReference>
<evidence type="ECO:0000313" key="5">
    <source>
        <dbReference type="EMBL" id="EFJ32175.1"/>
    </source>
</evidence>
<evidence type="ECO:0000256" key="2">
    <source>
        <dbReference type="ARBA" id="ARBA00022679"/>
    </source>
</evidence>
<evidence type="ECO:0000259" key="4">
    <source>
        <dbReference type="Pfam" id="PF04577"/>
    </source>
</evidence>
<dbReference type="EMBL" id="GL377572">
    <property type="protein sequence ID" value="EFJ32175.1"/>
    <property type="molecule type" value="Genomic_DNA"/>
</dbReference>
<sequence length="486" mass="54324">MAKGWKKNRRSARVVLCFAALGSWIIVELLSVIQHRAAIVYDVPELFILFRSNPGRRMNLLLGKFSNGNQDRAQQPAAQEEKAQGLGLNMEKIKSNITCDFSHFRTDVCELRGDVRVSGGRAGKVALLDAESPQDSHQVVAKIKPYTRKWEKSCMATIGEVSLEILPLSSSPSMPCDTNHSVPAVILSTGGYTGNVYHEFNDGLIPLFITSHKFHGEVVFLVLELHKWWMMKYGSIVSKLSNYPVQDFDRSKRIHCFPQAILGMQIHDELAIASQAPEASMRDFQQLLKASLNSQKSPLKPMSRVAKVGNKVGGSSSPKLVLLARKGSRVLLNQNALVRLAKKIGFRVVVLAPNSHSSLFELHEELHSAHVMVGVHGAALTHFLFMRPASVFIQIVPLGTEWAAQTYYGQPAMKAGLRYLEYKIVAEESSLVKKLGRESAAVAHPEEITSKGWWEMKKIYLQNQDVMLSLHRFRPLLEQAFKESVF</sequence>
<reference evidence="5 6" key="1">
    <citation type="journal article" date="2011" name="Science">
        <title>The Selaginella genome identifies genetic changes associated with the evolution of vascular plants.</title>
        <authorList>
            <person name="Banks J.A."/>
            <person name="Nishiyama T."/>
            <person name="Hasebe M."/>
            <person name="Bowman J.L."/>
            <person name="Gribskov M."/>
            <person name="dePamphilis C."/>
            <person name="Albert V.A."/>
            <person name="Aono N."/>
            <person name="Aoyama T."/>
            <person name="Ambrose B.A."/>
            <person name="Ashton N.W."/>
            <person name="Axtell M.J."/>
            <person name="Barker E."/>
            <person name="Barker M.S."/>
            <person name="Bennetzen J.L."/>
            <person name="Bonawitz N.D."/>
            <person name="Chapple C."/>
            <person name="Cheng C."/>
            <person name="Correa L.G."/>
            <person name="Dacre M."/>
            <person name="DeBarry J."/>
            <person name="Dreyer I."/>
            <person name="Elias M."/>
            <person name="Engstrom E.M."/>
            <person name="Estelle M."/>
            <person name="Feng L."/>
            <person name="Finet C."/>
            <person name="Floyd S.K."/>
            <person name="Frommer W.B."/>
            <person name="Fujita T."/>
            <person name="Gramzow L."/>
            <person name="Gutensohn M."/>
            <person name="Harholt J."/>
            <person name="Hattori M."/>
            <person name="Heyl A."/>
            <person name="Hirai T."/>
            <person name="Hiwatashi Y."/>
            <person name="Ishikawa M."/>
            <person name="Iwata M."/>
            <person name="Karol K.G."/>
            <person name="Koehler B."/>
            <person name="Kolukisaoglu U."/>
            <person name="Kubo M."/>
            <person name="Kurata T."/>
            <person name="Lalonde S."/>
            <person name="Li K."/>
            <person name="Li Y."/>
            <person name="Litt A."/>
            <person name="Lyons E."/>
            <person name="Manning G."/>
            <person name="Maruyama T."/>
            <person name="Michael T.P."/>
            <person name="Mikami K."/>
            <person name="Miyazaki S."/>
            <person name="Morinaga S."/>
            <person name="Murata T."/>
            <person name="Mueller-Roeber B."/>
            <person name="Nelson D.R."/>
            <person name="Obara M."/>
            <person name="Oguri Y."/>
            <person name="Olmstead R.G."/>
            <person name="Onodera N."/>
            <person name="Petersen B.L."/>
            <person name="Pils B."/>
            <person name="Prigge M."/>
            <person name="Rensing S.A."/>
            <person name="Riano-Pachon D.M."/>
            <person name="Roberts A.W."/>
            <person name="Sato Y."/>
            <person name="Scheller H.V."/>
            <person name="Schulz B."/>
            <person name="Schulz C."/>
            <person name="Shakirov E.V."/>
            <person name="Shibagaki N."/>
            <person name="Shinohara N."/>
            <person name="Shippen D.E."/>
            <person name="Soerensen I."/>
            <person name="Sotooka R."/>
            <person name="Sugimoto N."/>
            <person name="Sugita M."/>
            <person name="Sumikawa N."/>
            <person name="Tanurdzic M."/>
            <person name="Theissen G."/>
            <person name="Ulvskov P."/>
            <person name="Wakazuki S."/>
            <person name="Weng J.K."/>
            <person name="Willats W.W."/>
            <person name="Wipf D."/>
            <person name="Wolf P.G."/>
            <person name="Yang L."/>
            <person name="Zimmer A.D."/>
            <person name="Zhu Q."/>
            <person name="Mitros T."/>
            <person name="Hellsten U."/>
            <person name="Loque D."/>
            <person name="Otillar R."/>
            <person name="Salamov A."/>
            <person name="Schmutz J."/>
            <person name="Shapiro H."/>
            <person name="Lindquist E."/>
            <person name="Lucas S."/>
            <person name="Rokhsar D."/>
            <person name="Grigoriev I.V."/>
        </authorList>
    </citation>
    <scope>NUCLEOTIDE SEQUENCE [LARGE SCALE GENOMIC DNA]</scope>
</reference>
<dbReference type="KEGG" id="smo:SELMODRAFT_407442"/>
<dbReference type="OMA" id="GSWIIVE"/>
<dbReference type="HOGENOM" id="CLU_016869_0_3_1"/>
<evidence type="ECO:0000256" key="3">
    <source>
        <dbReference type="ARBA" id="ARBA00023180"/>
    </source>
</evidence>
<dbReference type="InterPro" id="IPR007657">
    <property type="entry name" value="Glycosyltransferase_61"/>
</dbReference>
<keyword evidence="6" id="KW-1185">Reference proteome</keyword>
<keyword evidence="2 5" id="KW-0808">Transferase</keyword>
<accession>D8R5M1</accession>
<dbReference type="Gramene" id="EFJ32175">
    <property type="protein sequence ID" value="EFJ32175"/>
    <property type="gene ID" value="SELMODRAFT_407442"/>
</dbReference>
<dbReference type="GO" id="GO:0005794">
    <property type="term" value="C:Golgi apparatus"/>
    <property type="evidence" value="ECO:0007669"/>
    <property type="project" value="UniProtKB-ARBA"/>
</dbReference>
<protein>
    <submittedName>
        <fullName evidence="5">Glycosyltransferase in CAZy family GT61</fullName>
    </submittedName>
</protein>
<proteinExistence type="predicted"/>
<organism evidence="6">
    <name type="scientific">Selaginella moellendorffii</name>
    <name type="common">Spikemoss</name>
    <dbReference type="NCBI Taxonomy" id="88036"/>
    <lineage>
        <taxon>Eukaryota</taxon>
        <taxon>Viridiplantae</taxon>
        <taxon>Streptophyta</taxon>
        <taxon>Embryophyta</taxon>
        <taxon>Tracheophyta</taxon>
        <taxon>Lycopodiopsida</taxon>
        <taxon>Selaginellales</taxon>
        <taxon>Selaginellaceae</taxon>
        <taxon>Selaginella</taxon>
    </lineage>
</organism>
<feature type="domain" description="Glycosyltransferase 61 catalytic" evidence="4">
    <location>
        <begin position="278"/>
        <end position="392"/>
    </location>
</feature>
<dbReference type="PANTHER" id="PTHR20961">
    <property type="entry name" value="GLYCOSYLTRANSFERASE"/>
    <property type="match status" value="1"/>
</dbReference>
<dbReference type="PANTHER" id="PTHR20961:SF124">
    <property type="entry name" value="GLYCOSYLTRANSFERASE"/>
    <property type="match status" value="1"/>
</dbReference>
<dbReference type="eggNOG" id="KOG4698">
    <property type="taxonomic scope" value="Eukaryota"/>
</dbReference>
<dbReference type="Proteomes" id="UP000001514">
    <property type="component" value="Unassembled WGS sequence"/>
</dbReference>
<keyword evidence="3" id="KW-0325">Glycoprotein</keyword>
<gene>
    <name evidence="5" type="primary">GT61A2</name>
    <name evidence="5" type="ORF">SELMODRAFT_407442</name>
</gene>
<dbReference type="OrthoDB" id="529273at2759"/>
<dbReference type="GO" id="GO:0016763">
    <property type="term" value="F:pentosyltransferase activity"/>
    <property type="evidence" value="ECO:0007669"/>
    <property type="project" value="UniProtKB-ARBA"/>
</dbReference>
<dbReference type="InParanoid" id="D8R5M1"/>
<evidence type="ECO:0000256" key="1">
    <source>
        <dbReference type="ARBA" id="ARBA00022676"/>
    </source>
</evidence>
<keyword evidence="1" id="KW-0328">Glycosyltransferase</keyword>